<accession>A0AA96WET8</accession>
<name>A0AA96WET8_9CYAN</name>
<feature type="compositionally biased region" description="Basic residues" evidence="1">
    <location>
        <begin position="89"/>
        <end position="98"/>
    </location>
</feature>
<evidence type="ECO:0000313" key="2">
    <source>
        <dbReference type="EMBL" id="WNZ24038.1"/>
    </source>
</evidence>
<gene>
    <name evidence="2" type="ORF">HJG54_15005</name>
</gene>
<feature type="region of interest" description="Disordered" evidence="1">
    <location>
        <begin position="80"/>
        <end position="106"/>
    </location>
</feature>
<feature type="compositionally biased region" description="Low complexity" evidence="1">
    <location>
        <begin position="148"/>
        <end position="169"/>
    </location>
</feature>
<evidence type="ECO:0000256" key="1">
    <source>
        <dbReference type="SAM" id="MobiDB-lite"/>
    </source>
</evidence>
<protein>
    <submittedName>
        <fullName evidence="2">Uncharacterized protein</fullName>
    </submittedName>
</protein>
<dbReference type="AlphaFoldDB" id="A0AA96WET8"/>
<proteinExistence type="predicted"/>
<dbReference type="EMBL" id="CP053586">
    <property type="protein sequence ID" value="WNZ24038.1"/>
    <property type="molecule type" value="Genomic_DNA"/>
</dbReference>
<sequence>MPSAVSVSQSALNNVSSVLQGLPEKPRENWSLREAVAVLQESISAALAKGYSYEEIAKMLSEKGVEISASSLKSYLSAAKRQKGLTSSRGKRTGRRTQKVQTSDVSMNGAATAAVLDTSKASLSALKANSTTADIDLPVKKQPRRKTQSATTRKTAAKAKPAAKTSTPTVSRPKAASRSTKSTNQSRKKSS</sequence>
<reference evidence="2" key="1">
    <citation type="submission" date="2020-05" db="EMBL/GenBank/DDBJ databases">
        <authorList>
            <person name="Zhu T."/>
            <person name="Keshari N."/>
            <person name="Lu X."/>
        </authorList>
    </citation>
    <scope>NUCLEOTIDE SEQUENCE</scope>
    <source>
        <strain evidence="2">NK1-12</strain>
    </source>
</reference>
<organism evidence="2">
    <name type="scientific">Leptolyngbya sp. NK1-12</name>
    <dbReference type="NCBI Taxonomy" id="2547451"/>
    <lineage>
        <taxon>Bacteria</taxon>
        <taxon>Bacillati</taxon>
        <taxon>Cyanobacteriota</taxon>
        <taxon>Cyanophyceae</taxon>
        <taxon>Leptolyngbyales</taxon>
        <taxon>Leptolyngbyaceae</taxon>
        <taxon>Leptolyngbya group</taxon>
        <taxon>Leptolyngbya</taxon>
    </lineage>
</organism>
<dbReference type="RefSeq" id="WP_316429616.1">
    <property type="nucleotide sequence ID" value="NZ_CP053586.1"/>
</dbReference>
<feature type="region of interest" description="Disordered" evidence="1">
    <location>
        <begin position="129"/>
        <end position="191"/>
    </location>
</feature>